<evidence type="ECO:0000259" key="2">
    <source>
        <dbReference type="Pfam" id="PF13102"/>
    </source>
</evidence>
<name>A0A517W3T2_9PLAN</name>
<dbReference type="Pfam" id="PF13102">
    <property type="entry name" value="Phage_int_SAM_5"/>
    <property type="match status" value="1"/>
</dbReference>
<dbReference type="Gene3D" id="1.10.150.130">
    <property type="match status" value="1"/>
</dbReference>
<evidence type="ECO:0000313" key="4">
    <source>
        <dbReference type="Proteomes" id="UP000318704"/>
    </source>
</evidence>
<protein>
    <recommendedName>
        <fullName evidence="2">Phage integrase SAM-like domain-containing protein</fullName>
    </recommendedName>
</protein>
<keyword evidence="1" id="KW-0238">DNA-binding</keyword>
<dbReference type="KEGG" id="gaw:V144x_54220"/>
<proteinExistence type="predicted"/>
<dbReference type="RefSeq" id="WP_144989830.1">
    <property type="nucleotide sequence ID" value="NZ_CP037920.1"/>
</dbReference>
<reference evidence="3 4" key="1">
    <citation type="submission" date="2019-03" db="EMBL/GenBank/DDBJ databases">
        <title>Deep-cultivation of Planctomycetes and their phenomic and genomic characterization uncovers novel biology.</title>
        <authorList>
            <person name="Wiegand S."/>
            <person name="Jogler M."/>
            <person name="Boedeker C."/>
            <person name="Pinto D."/>
            <person name="Vollmers J."/>
            <person name="Rivas-Marin E."/>
            <person name="Kohn T."/>
            <person name="Peeters S.H."/>
            <person name="Heuer A."/>
            <person name="Rast P."/>
            <person name="Oberbeckmann S."/>
            <person name="Bunk B."/>
            <person name="Jeske O."/>
            <person name="Meyerdierks A."/>
            <person name="Storesund J.E."/>
            <person name="Kallscheuer N."/>
            <person name="Luecker S."/>
            <person name="Lage O.M."/>
            <person name="Pohl T."/>
            <person name="Merkel B.J."/>
            <person name="Hornburger P."/>
            <person name="Mueller R.-W."/>
            <person name="Bruemmer F."/>
            <person name="Labrenz M."/>
            <person name="Spormann A.M."/>
            <person name="Op den Camp H."/>
            <person name="Overmann J."/>
            <person name="Amann R."/>
            <person name="Jetten M.S.M."/>
            <person name="Mascher T."/>
            <person name="Medema M.H."/>
            <person name="Devos D.P."/>
            <person name="Kaster A.-K."/>
            <person name="Ovreas L."/>
            <person name="Rohde M."/>
            <person name="Galperin M.Y."/>
            <person name="Jogler C."/>
        </authorList>
    </citation>
    <scope>NUCLEOTIDE SEQUENCE [LARGE SCALE GENOMIC DNA]</scope>
    <source>
        <strain evidence="3 4">V144</strain>
    </source>
</reference>
<organism evidence="3 4">
    <name type="scientific">Gimesia aquarii</name>
    <dbReference type="NCBI Taxonomy" id="2527964"/>
    <lineage>
        <taxon>Bacteria</taxon>
        <taxon>Pseudomonadati</taxon>
        <taxon>Planctomycetota</taxon>
        <taxon>Planctomycetia</taxon>
        <taxon>Planctomycetales</taxon>
        <taxon>Planctomycetaceae</taxon>
        <taxon>Gimesia</taxon>
    </lineage>
</organism>
<gene>
    <name evidence="3" type="ORF">V144x_54220</name>
</gene>
<dbReference type="Proteomes" id="UP000318704">
    <property type="component" value="Chromosome"/>
</dbReference>
<dbReference type="AlphaFoldDB" id="A0A517W3T2"/>
<evidence type="ECO:0000313" key="3">
    <source>
        <dbReference type="EMBL" id="QDT99908.1"/>
    </source>
</evidence>
<dbReference type="EMBL" id="CP037920">
    <property type="protein sequence ID" value="QDT99908.1"/>
    <property type="molecule type" value="Genomic_DNA"/>
</dbReference>
<feature type="domain" description="Phage integrase SAM-like" evidence="2">
    <location>
        <begin position="9"/>
        <end position="85"/>
    </location>
</feature>
<dbReference type="GO" id="GO:0003677">
    <property type="term" value="F:DNA binding"/>
    <property type="evidence" value="ECO:0007669"/>
    <property type="project" value="UniProtKB-KW"/>
</dbReference>
<sequence length="149" mass="17535">MYLQTLETRNSSDVHFHNTRHTLDRFTRYCHCATKRLSEITDYDLEEYLRLRKKDTWRGKPIKNVSLNNEIKMLNTCFAKAGSKEARGPGRANYGYLEHPLFINKLHRLPDTFAGPPKTLLDFIKFYPAEENSFRKQNCYFIISGPTLK</sequence>
<accession>A0A517W3T2</accession>
<evidence type="ECO:0000256" key="1">
    <source>
        <dbReference type="ARBA" id="ARBA00023125"/>
    </source>
</evidence>
<dbReference type="InterPro" id="IPR025269">
    <property type="entry name" value="SAM-like_dom"/>
</dbReference>
<dbReference type="InterPro" id="IPR010998">
    <property type="entry name" value="Integrase_recombinase_N"/>
</dbReference>